<proteinExistence type="predicted"/>
<name>A0A834Y4Q6_TETSI</name>
<evidence type="ECO:0000313" key="2">
    <source>
        <dbReference type="Proteomes" id="UP000655225"/>
    </source>
</evidence>
<accession>A0A834Y4Q6</accession>
<keyword evidence="2" id="KW-1185">Reference proteome</keyword>
<organism evidence="1 2">
    <name type="scientific">Tetracentron sinense</name>
    <name type="common">Spur-leaf</name>
    <dbReference type="NCBI Taxonomy" id="13715"/>
    <lineage>
        <taxon>Eukaryota</taxon>
        <taxon>Viridiplantae</taxon>
        <taxon>Streptophyta</taxon>
        <taxon>Embryophyta</taxon>
        <taxon>Tracheophyta</taxon>
        <taxon>Spermatophyta</taxon>
        <taxon>Magnoliopsida</taxon>
        <taxon>Trochodendrales</taxon>
        <taxon>Trochodendraceae</taxon>
        <taxon>Tetracentron</taxon>
    </lineage>
</organism>
<gene>
    <name evidence="1" type="ORF">HHK36_032619</name>
</gene>
<dbReference type="Proteomes" id="UP000655225">
    <property type="component" value="Unassembled WGS sequence"/>
</dbReference>
<dbReference type="EMBL" id="JABCRI010000821">
    <property type="protein sequence ID" value="KAF8369372.1"/>
    <property type="molecule type" value="Genomic_DNA"/>
</dbReference>
<protein>
    <submittedName>
        <fullName evidence="1">Uncharacterized protein</fullName>
    </submittedName>
</protein>
<sequence length="109" mass="12129">MIKITHSRKIQLQPDENFYEHGGCNGGFGSRSTWHRLIIQRDYPRGAVETLSKQDIPYGTCEGETYAAKVSNRCESGGNKKLGEYLISILPAEMVRTVLVLQKLDIGGS</sequence>
<evidence type="ECO:0000313" key="1">
    <source>
        <dbReference type="EMBL" id="KAF8369372.1"/>
    </source>
</evidence>
<dbReference type="AlphaFoldDB" id="A0A834Y4Q6"/>
<comment type="caution">
    <text evidence="1">The sequence shown here is derived from an EMBL/GenBank/DDBJ whole genome shotgun (WGS) entry which is preliminary data.</text>
</comment>
<reference evidence="1 2" key="1">
    <citation type="submission" date="2020-04" db="EMBL/GenBank/DDBJ databases">
        <title>Plant Genome Project.</title>
        <authorList>
            <person name="Zhang R.-G."/>
        </authorList>
    </citation>
    <scope>NUCLEOTIDE SEQUENCE [LARGE SCALE GENOMIC DNA]</scope>
    <source>
        <strain evidence="1">YNK0</strain>
        <tissue evidence="1">Leaf</tissue>
    </source>
</reference>